<feature type="region of interest" description="Disordered" evidence="1">
    <location>
        <begin position="73"/>
        <end position="92"/>
    </location>
</feature>
<feature type="signal peptide" evidence="2">
    <location>
        <begin position="1"/>
        <end position="30"/>
    </location>
</feature>
<feature type="chain" id="PRO_5035229593" description="Secreted protein" evidence="2">
    <location>
        <begin position="31"/>
        <end position="92"/>
    </location>
</feature>
<dbReference type="AlphaFoldDB" id="A0A8J5ZG53"/>
<dbReference type="Proteomes" id="UP000701853">
    <property type="component" value="Chromosome 2"/>
</dbReference>
<sequence length="92" mass="10104">MSLIIAPMTDLSVSLLWHFLMIVFESPTTSILFNPIEIPNFIACNPAYASAVNGVAISECMTAFDARIYPSSFRTSKPVDDRDDSRSKAASK</sequence>
<name>A0A8J5ZG53_9ROSI</name>
<reference evidence="3 4" key="1">
    <citation type="journal article" date="2021" name="bioRxiv">
        <title>The Gossypium anomalum genome as a resource for cotton improvement and evolutionary analysis of hybrid incompatibility.</title>
        <authorList>
            <person name="Grover C.E."/>
            <person name="Yuan D."/>
            <person name="Arick M.A."/>
            <person name="Miller E.R."/>
            <person name="Hu G."/>
            <person name="Peterson D.G."/>
            <person name="Wendel J.F."/>
            <person name="Udall J.A."/>
        </authorList>
    </citation>
    <scope>NUCLEOTIDE SEQUENCE [LARGE SCALE GENOMIC DNA]</scope>
    <source>
        <strain evidence="3">JFW-Udall</strain>
        <tissue evidence="3">Leaf</tissue>
    </source>
</reference>
<proteinExistence type="predicted"/>
<comment type="caution">
    <text evidence="3">The sequence shown here is derived from an EMBL/GenBank/DDBJ whole genome shotgun (WGS) entry which is preliminary data.</text>
</comment>
<keyword evidence="4" id="KW-1185">Reference proteome</keyword>
<feature type="compositionally biased region" description="Basic and acidic residues" evidence="1">
    <location>
        <begin position="77"/>
        <end position="92"/>
    </location>
</feature>
<evidence type="ECO:0008006" key="5">
    <source>
        <dbReference type="Google" id="ProtNLM"/>
    </source>
</evidence>
<protein>
    <recommendedName>
        <fullName evidence="5">Secreted protein</fullName>
    </recommendedName>
</protein>
<evidence type="ECO:0000256" key="2">
    <source>
        <dbReference type="SAM" id="SignalP"/>
    </source>
</evidence>
<evidence type="ECO:0000313" key="4">
    <source>
        <dbReference type="Proteomes" id="UP000701853"/>
    </source>
</evidence>
<accession>A0A8J5ZG53</accession>
<keyword evidence="2" id="KW-0732">Signal</keyword>
<dbReference type="OrthoDB" id="1017071at2759"/>
<dbReference type="EMBL" id="JAHUZN010000002">
    <property type="protein sequence ID" value="KAG8500612.1"/>
    <property type="molecule type" value="Genomic_DNA"/>
</dbReference>
<evidence type="ECO:0000313" key="3">
    <source>
        <dbReference type="EMBL" id="KAG8500612.1"/>
    </source>
</evidence>
<organism evidence="3 4">
    <name type="scientific">Gossypium anomalum</name>
    <dbReference type="NCBI Taxonomy" id="47600"/>
    <lineage>
        <taxon>Eukaryota</taxon>
        <taxon>Viridiplantae</taxon>
        <taxon>Streptophyta</taxon>
        <taxon>Embryophyta</taxon>
        <taxon>Tracheophyta</taxon>
        <taxon>Spermatophyta</taxon>
        <taxon>Magnoliopsida</taxon>
        <taxon>eudicotyledons</taxon>
        <taxon>Gunneridae</taxon>
        <taxon>Pentapetalae</taxon>
        <taxon>rosids</taxon>
        <taxon>malvids</taxon>
        <taxon>Malvales</taxon>
        <taxon>Malvaceae</taxon>
        <taxon>Malvoideae</taxon>
        <taxon>Gossypium</taxon>
    </lineage>
</organism>
<gene>
    <name evidence="3" type="ORF">CXB51_002657</name>
</gene>
<evidence type="ECO:0000256" key="1">
    <source>
        <dbReference type="SAM" id="MobiDB-lite"/>
    </source>
</evidence>